<sequence length="457" mass="50407">MIYVVVLCLYLGLLLVIGLLWHKRTKGDEDYYLGGRRIGVWVTALSYVAAYFSSVVIVGGAGYGYKYGMATIWIGAFNVLFGGTLCWILLGERIRELTHRYNSITLPDFLGKLYNSEMAKIFSAIVIVLFMIVYNVSILKGMGHSFEVLMDMPYWVGVILSGLIILIYVVLGGYFAVVWTGFVQAIIMMVALVMITGMALRYTGGVTIVHEKLRLINEGLVTTPGIWGAKGLFSFALVVSLGVWGMPQLIVRFYSIKRKELIRVGAILATLGCSMAVLPYFNGTIARILFPHLKSPDLAIPSLVKLVLSPFGEAIFLVGVIAAGMSTFSAILIILSSSIVKDLVRYKERGLLHGRLWSVMIGLISLGIALKPPALVLTLCAFAWAVVASITLFPLIFGIYMREPYRIRVIYSMLGGFVTSLVWLILRNPYGIHGFIPGVVVSLLVIMIQLTYRKCVA</sequence>
<accession>A0A257LVC7</accession>
<feature type="transmembrane region" description="Helical" evidence="14">
    <location>
        <begin position="409"/>
        <end position="426"/>
    </location>
</feature>
<feature type="transmembrane region" description="Helical" evidence="14">
    <location>
        <begin position="70"/>
        <end position="90"/>
    </location>
</feature>
<dbReference type="InterPro" id="IPR001734">
    <property type="entry name" value="Na/solute_symporter"/>
</dbReference>
<feature type="transmembrane region" description="Helical" evidence="14">
    <location>
        <begin position="432"/>
        <end position="452"/>
    </location>
</feature>
<keyword evidence="4" id="KW-1003">Cell membrane</keyword>
<evidence type="ECO:0000256" key="5">
    <source>
        <dbReference type="ARBA" id="ARBA00022692"/>
    </source>
</evidence>
<dbReference type="AlphaFoldDB" id="A0A257LVC7"/>
<dbReference type="GO" id="GO:0006814">
    <property type="term" value="P:sodium ion transport"/>
    <property type="evidence" value="ECO:0007669"/>
    <property type="project" value="UniProtKB-KW"/>
</dbReference>
<dbReference type="InterPro" id="IPR038377">
    <property type="entry name" value="Na/Glc_symporter_sf"/>
</dbReference>
<evidence type="ECO:0000256" key="6">
    <source>
        <dbReference type="ARBA" id="ARBA00022847"/>
    </source>
</evidence>
<evidence type="ECO:0000256" key="10">
    <source>
        <dbReference type="ARBA" id="ARBA00023136"/>
    </source>
</evidence>
<evidence type="ECO:0000256" key="13">
    <source>
        <dbReference type="RuleBase" id="RU362091"/>
    </source>
</evidence>
<evidence type="ECO:0000256" key="7">
    <source>
        <dbReference type="ARBA" id="ARBA00022989"/>
    </source>
</evidence>
<dbReference type="GO" id="GO:0015293">
    <property type="term" value="F:symporter activity"/>
    <property type="evidence" value="ECO:0007669"/>
    <property type="project" value="UniProtKB-KW"/>
</dbReference>
<dbReference type="Pfam" id="PF00474">
    <property type="entry name" value="SSF"/>
    <property type="match status" value="1"/>
</dbReference>
<keyword evidence="3" id="KW-0813">Transport</keyword>
<dbReference type="Proteomes" id="UP000216312">
    <property type="component" value="Unassembled WGS sequence"/>
</dbReference>
<feature type="transmembrane region" description="Helical" evidence="14">
    <location>
        <begin position="352"/>
        <end position="370"/>
    </location>
</feature>
<evidence type="ECO:0000256" key="8">
    <source>
        <dbReference type="ARBA" id="ARBA00023053"/>
    </source>
</evidence>
<feature type="transmembrane region" description="Helical" evidence="14">
    <location>
        <begin position="314"/>
        <end position="340"/>
    </location>
</feature>
<evidence type="ECO:0000256" key="14">
    <source>
        <dbReference type="SAM" id="Phobius"/>
    </source>
</evidence>
<proteinExistence type="inferred from homology"/>
<feature type="transmembrane region" description="Helical" evidence="14">
    <location>
        <begin position="121"/>
        <end position="142"/>
    </location>
</feature>
<evidence type="ECO:0000256" key="9">
    <source>
        <dbReference type="ARBA" id="ARBA00023065"/>
    </source>
</evidence>
<evidence type="ECO:0000313" key="15">
    <source>
        <dbReference type="EMBL" id="OYV03380.1"/>
    </source>
</evidence>
<protein>
    <recommendedName>
        <fullName evidence="17">Sodium/proline symporter</fullName>
    </recommendedName>
</protein>
<feature type="transmembrane region" description="Helical" evidence="14">
    <location>
        <begin position="6"/>
        <end position="22"/>
    </location>
</feature>
<feature type="transmembrane region" description="Helical" evidence="14">
    <location>
        <begin position="38"/>
        <end position="64"/>
    </location>
</feature>
<evidence type="ECO:0000256" key="12">
    <source>
        <dbReference type="ARBA" id="ARBA00033708"/>
    </source>
</evidence>
<comment type="subcellular location">
    <subcellularLocation>
        <location evidence="1">Cell membrane</location>
        <topology evidence="1">Multi-pass membrane protein</topology>
    </subcellularLocation>
</comment>
<gene>
    <name evidence="15" type="ORF">CGW93_00995</name>
</gene>
<feature type="transmembrane region" description="Helical" evidence="14">
    <location>
        <begin position="154"/>
        <end position="175"/>
    </location>
</feature>
<evidence type="ECO:0000256" key="1">
    <source>
        <dbReference type="ARBA" id="ARBA00004651"/>
    </source>
</evidence>
<keyword evidence="5 14" id="KW-0812">Transmembrane</keyword>
<feature type="transmembrane region" description="Helical" evidence="14">
    <location>
        <begin position="182"/>
        <end position="202"/>
    </location>
</feature>
<feature type="transmembrane region" description="Helical" evidence="14">
    <location>
        <begin position="232"/>
        <end position="254"/>
    </location>
</feature>
<keyword evidence="9" id="KW-0406">Ion transport</keyword>
<comment type="catalytic activity">
    <reaction evidence="12">
        <text>L-proline(in) + Na(+)(in) = L-proline(out) + Na(+)(out)</text>
        <dbReference type="Rhea" id="RHEA:28967"/>
        <dbReference type="ChEBI" id="CHEBI:29101"/>
        <dbReference type="ChEBI" id="CHEBI:60039"/>
    </reaction>
</comment>
<dbReference type="PANTHER" id="PTHR48086:SF3">
    <property type="entry name" value="SODIUM_PROLINE SYMPORTER"/>
    <property type="match status" value="1"/>
</dbReference>
<dbReference type="GO" id="GO:0005886">
    <property type="term" value="C:plasma membrane"/>
    <property type="evidence" value="ECO:0007669"/>
    <property type="project" value="UniProtKB-SubCell"/>
</dbReference>
<dbReference type="Gene3D" id="1.20.1730.10">
    <property type="entry name" value="Sodium/glucose cotransporter"/>
    <property type="match status" value="1"/>
</dbReference>
<evidence type="ECO:0000256" key="4">
    <source>
        <dbReference type="ARBA" id="ARBA00022475"/>
    </source>
</evidence>
<dbReference type="PANTHER" id="PTHR48086">
    <property type="entry name" value="SODIUM/PROLINE SYMPORTER-RELATED"/>
    <property type="match status" value="1"/>
</dbReference>
<keyword evidence="7 14" id="KW-1133">Transmembrane helix</keyword>
<feature type="transmembrane region" description="Helical" evidence="14">
    <location>
        <begin position="376"/>
        <end position="397"/>
    </location>
</feature>
<comment type="caution">
    <text evidence="15">The sequence shown here is derived from an EMBL/GenBank/DDBJ whole genome shotgun (WGS) entry which is preliminary data.</text>
</comment>
<evidence type="ECO:0000256" key="11">
    <source>
        <dbReference type="ARBA" id="ARBA00023201"/>
    </source>
</evidence>
<dbReference type="EMBL" id="NMUJ01000007">
    <property type="protein sequence ID" value="OYV03380.1"/>
    <property type="molecule type" value="Genomic_DNA"/>
</dbReference>
<organism evidence="15 16">
    <name type="scientific">candidate division WOR-3 bacterium 4484_18</name>
    <dbReference type="NCBI Taxonomy" id="2020626"/>
    <lineage>
        <taxon>Bacteria</taxon>
        <taxon>Bacteria division WOR-3</taxon>
    </lineage>
</organism>
<dbReference type="InterPro" id="IPR050277">
    <property type="entry name" value="Sodium:Solute_Symporter"/>
</dbReference>
<comment type="similarity">
    <text evidence="2 13">Belongs to the sodium:solute symporter (SSF) (TC 2.A.21) family.</text>
</comment>
<dbReference type="PROSITE" id="PS50283">
    <property type="entry name" value="NA_SOLUT_SYMP_3"/>
    <property type="match status" value="1"/>
</dbReference>
<name>A0A257LVC7_UNCW3</name>
<evidence type="ECO:0000256" key="2">
    <source>
        <dbReference type="ARBA" id="ARBA00006434"/>
    </source>
</evidence>
<evidence type="ECO:0008006" key="17">
    <source>
        <dbReference type="Google" id="ProtNLM"/>
    </source>
</evidence>
<feature type="transmembrane region" description="Helical" evidence="14">
    <location>
        <begin position="261"/>
        <end position="281"/>
    </location>
</feature>
<keyword evidence="11" id="KW-0739">Sodium transport</keyword>
<evidence type="ECO:0000256" key="3">
    <source>
        <dbReference type="ARBA" id="ARBA00022448"/>
    </source>
</evidence>
<keyword evidence="10 14" id="KW-0472">Membrane</keyword>
<keyword evidence="8" id="KW-0915">Sodium</keyword>
<keyword evidence="6" id="KW-0769">Symport</keyword>
<reference evidence="16" key="1">
    <citation type="submission" date="2017-07" db="EMBL/GenBank/DDBJ databases">
        <title>Novel pathways for hydrocarbon cycling and metabolic interdependencies in hydrothermal sediment communities.</title>
        <authorList>
            <person name="Dombrowski N."/>
            <person name="Seitz K."/>
            <person name="Teske A."/>
            <person name="Baker B."/>
        </authorList>
    </citation>
    <scope>NUCLEOTIDE SEQUENCE [LARGE SCALE GENOMIC DNA]</scope>
</reference>
<evidence type="ECO:0000313" key="16">
    <source>
        <dbReference type="Proteomes" id="UP000216312"/>
    </source>
</evidence>